<dbReference type="OrthoDB" id="2406840at2759"/>
<gene>
    <name evidence="2" type="ORF">RCL2_002127500</name>
    <name evidence="1" type="ORF">RclHR1_25870004</name>
</gene>
<sequence length="120" mass="12454">MLIDPPDNSNLSVASNASHRNISLTHSLTPLLPDFVPTRPIPAPIHTQSSPVIASNVSLSSSAPATIPSPQHTIDEIQAINEKHSAIESKMDMLIASISGFIDSINTSSSSNSAATAGSN</sequence>
<evidence type="ECO:0000313" key="2">
    <source>
        <dbReference type="EMBL" id="GES94538.1"/>
    </source>
</evidence>
<dbReference type="Proteomes" id="UP000615446">
    <property type="component" value="Unassembled WGS sequence"/>
</dbReference>
<dbReference type="EMBL" id="BEXD01001765">
    <property type="protein sequence ID" value="GBB95647.1"/>
    <property type="molecule type" value="Genomic_DNA"/>
</dbReference>
<evidence type="ECO:0000313" key="1">
    <source>
        <dbReference type="EMBL" id="GBB95647.1"/>
    </source>
</evidence>
<name>A0A2Z6QZQ8_9GLOM</name>
<comment type="caution">
    <text evidence="1">The sequence shown here is derived from an EMBL/GenBank/DDBJ whole genome shotgun (WGS) entry which is preliminary data.</text>
</comment>
<reference evidence="2" key="2">
    <citation type="submission" date="2019-10" db="EMBL/GenBank/DDBJ databases">
        <title>Conservation and host-specific expression of non-tandemly repeated heterogenous ribosome RNA gene in arbuscular mycorrhizal fungi.</title>
        <authorList>
            <person name="Maeda T."/>
            <person name="Kobayashi Y."/>
            <person name="Nakagawa T."/>
            <person name="Ezawa T."/>
            <person name="Yamaguchi K."/>
            <person name="Bino T."/>
            <person name="Nishimoto Y."/>
            <person name="Shigenobu S."/>
            <person name="Kawaguchi M."/>
        </authorList>
    </citation>
    <scope>NUCLEOTIDE SEQUENCE</scope>
    <source>
        <strain evidence="2">HR1</strain>
    </source>
</reference>
<proteinExistence type="predicted"/>
<dbReference type="AlphaFoldDB" id="A0A2Z6QZQ8"/>
<evidence type="ECO:0000313" key="3">
    <source>
        <dbReference type="Proteomes" id="UP000247702"/>
    </source>
</evidence>
<reference evidence="1 3" key="1">
    <citation type="submission" date="2017-11" db="EMBL/GenBank/DDBJ databases">
        <title>The genome of Rhizophagus clarus HR1 reveals common genetic basis of auxotrophy among arbuscular mycorrhizal fungi.</title>
        <authorList>
            <person name="Kobayashi Y."/>
        </authorList>
    </citation>
    <scope>NUCLEOTIDE SEQUENCE [LARGE SCALE GENOMIC DNA]</scope>
    <source>
        <strain evidence="1 3">HR1</strain>
    </source>
</reference>
<accession>A0A2Z6QZQ8</accession>
<protein>
    <submittedName>
        <fullName evidence="1">Uncharacterized protein</fullName>
    </submittedName>
</protein>
<organism evidence="1 3">
    <name type="scientific">Rhizophagus clarus</name>
    <dbReference type="NCBI Taxonomy" id="94130"/>
    <lineage>
        <taxon>Eukaryota</taxon>
        <taxon>Fungi</taxon>
        <taxon>Fungi incertae sedis</taxon>
        <taxon>Mucoromycota</taxon>
        <taxon>Glomeromycotina</taxon>
        <taxon>Glomeromycetes</taxon>
        <taxon>Glomerales</taxon>
        <taxon>Glomeraceae</taxon>
        <taxon>Rhizophagus</taxon>
    </lineage>
</organism>
<keyword evidence="3" id="KW-1185">Reference proteome</keyword>
<dbReference type="Proteomes" id="UP000247702">
    <property type="component" value="Unassembled WGS sequence"/>
</dbReference>
<dbReference type="EMBL" id="BLAL01000236">
    <property type="protein sequence ID" value="GES94538.1"/>
    <property type="molecule type" value="Genomic_DNA"/>
</dbReference>